<feature type="chain" id="PRO_5036941779" evidence="1">
    <location>
        <begin position="30"/>
        <end position="314"/>
    </location>
</feature>
<sequence>MLSRPITAGGVTLAAVAALLVATANPAAADYVYCPPGGGDCYVVVETPGGPGGPGDPGGPGSPGNGGGPLKCTTEYEGGMIIGCLHHYGYYMGEGCFAKLMEPQPPAGDPLWEGHAPGDGAVYAISCGWPGAVQPDFQWRATPPPGFGGLPSPADLAAQAINQLPIRGPIINTAPDAGGTGVVGLPVWIWTPATEATWGPSSRTASVPGLSVTATATASKIVYRMGDGASVTCLAPGTPYTVPSEPVPDSRQLKSPDCGYDGYPAPTPGDSRYTITGTTTWQIHWVGGGQSGDLTVTRTSTATIDIDEIQVITS</sequence>
<evidence type="ECO:0000313" key="3">
    <source>
        <dbReference type="Proteomes" id="UP000642070"/>
    </source>
</evidence>
<keyword evidence="1" id="KW-0732">Signal</keyword>
<accession>A0A917WS24</accession>
<name>A0A917WS24_9ACTN</name>
<protein>
    <submittedName>
        <fullName evidence="2">ATP/GTP-binding protein</fullName>
    </submittedName>
</protein>
<dbReference type="EMBL" id="BMPI01000010">
    <property type="protein sequence ID" value="GGM23852.1"/>
    <property type="molecule type" value="Genomic_DNA"/>
</dbReference>
<evidence type="ECO:0000256" key="1">
    <source>
        <dbReference type="SAM" id="SignalP"/>
    </source>
</evidence>
<dbReference type="AlphaFoldDB" id="A0A917WS24"/>
<keyword evidence="3" id="KW-1185">Reference proteome</keyword>
<gene>
    <name evidence="2" type="ORF">GCM10007977_026260</name>
</gene>
<reference evidence="2" key="1">
    <citation type="journal article" date="2014" name="Int. J. Syst. Evol. Microbiol.">
        <title>Complete genome sequence of Corynebacterium casei LMG S-19264T (=DSM 44701T), isolated from a smear-ripened cheese.</title>
        <authorList>
            <consortium name="US DOE Joint Genome Institute (JGI-PGF)"/>
            <person name="Walter F."/>
            <person name="Albersmeier A."/>
            <person name="Kalinowski J."/>
            <person name="Ruckert C."/>
        </authorList>
    </citation>
    <scope>NUCLEOTIDE SEQUENCE</scope>
    <source>
        <strain evidence="2">JCM 19831</strain>
    </source>
</reference>
<comment type="caution">
    <text evidence="2">The sequence shown here is derived from an EMBL/GenBank/DDBJ whole genome shotgun (WGS) entry which is preliminary data.</text>
</comment>
<reference evidence="2" key="2">
    <citation type="submission" date="2020-09" db="EMBL/GenBank/DDBJ databases">
        <authorList>
            <person name="Sun Q."/>
            <person name="Ohkuma M."/>
        </authorList>
    </citation>
    <scope>NUCLEOTIDE SEQUENCE</scope>
    <source>
        <strain evidence="2">JCM 19831</strain>
    </source>
</reference>
<feature type="signal peptide" evidence="1">
    <location>
        <begin position="1"/>
        <end position="29"/>
    </location>
</feature>
<dbReference type="RefSeq" id="WP_190250050.1">
    <property type="nucleotide sequence ID" value="NZ_BMPI01000010.1"/>
</dbReference>
<organism evidence="2 3">
    <name type="scientific">Dactylosporangium sucinum</name>
    <dbReference type="NCBI Taxonomy" id="1424081"/>
    <lineage>
        <taxon>Bacteria</taxon>
        <taxon>Bacillati</taxon>
        <taxon>Actinomycetota</taxon>
        <taxon>Actinomycetes</taxon>
        <taxon>Micromonosporales</taxon>
        <taxon>Micromonosporaceae</taxon>
        <taxon>Dactylosporangium</taxon>
    </lineage>
</organism>
<evidence type="ECO:0000313" key="2">
    <source>
        <dbReference type="EMBL" id="GGM23852.1"/>
    </source>
</evidence>
<dbReference type="Proteomes" id="UP000642070">
    <property type="component" value="Unassembled WGS sequence"/>
</dbReference>
<proteinExistence type="predicted"/>